<dbReference type="GO" id="GO:0003735">
    <property type="term" value="F:structural constituent of ribosome"/>
    <property type="evidence" value="ECO:0007669"/>
    <property type="project" value="InterPro"/>
</dbReference>
<evidence type="ECO:0000313" key="7">
    <source>
        <dbReference type="EMBL" id="JAU85980.1"/>
    </source>
</evidence>
<proteinExistence type="inferred from homology"/>
<dbReference type="Gene3D" id="3.30.70.330">
    <property type="match status" value="1"/>
</dbReference>
<dbReference type="SUPFAM" id="SSF54189">
    <property type="entry name" value="Ribosomal proteins S24e, L23 and L15e"/>
    <property type="match status" value="1"/>
</dbReference>
<feature type="region of interest" description="Disordered" evidence="4">
    <location>
        <begin position="1"/>
        <end position="24"/>
    </location>
</feature>
<organism evidence="7">
    <name type="scientific">Noccaea caerulescens</name>
    <name type="common">Alpine penny-cress</name>
    <name type="synonym">Thlaspi caerulescens</name>
    <dbReference type="NCBI Taxonomy" id="107243"/>
    <lineage>
        <taxon>Eukaryota</taxon>
        <taxon>Viridiplantae</taxon>
        <taxon>Streptophyta</taxon>
        <taxon>Embryophyta</taxon>
        <taxon>Tracheophyta</taxon>
        <taxon>Spermatophyta</taxon>
        <taxon>Magnoliopsida</taxon>
        <taxon>eudicotyledons</taxon>
        <taxon>Gunneridae</taxon>
        <taxon>Pentapetalae</taxon>
        <taxon>rosids</taxon>
        <taxon>malvids</taxon>
        <taxon>Brassicales</taxon>
        <taxon>Brassicaceae</taxon>
        <taxon>Coluteocarpeae</taxon>
        <taxon>Noccaea</taxon>
    </lineage>
</organism>
<evidence type="ECO:0000256" key="2">
    <source>
        <dbReference type="ARBA" id="ARBA00022980"/>
    </source>
</evidence>
<evidence type="ECO:0000313" key="6">
    <source>
        <dbReference type="EMBL" id="JAU60160.1"/>
    </source>
</evidence>
<protein>
    <submittedName>
        <fullName evidence="7">60S ribosomal protein L23A</fullName>
    </submittedName>
</protein>
<evidence type="ECO:0000256" key="4">
    <source>
        <dbReference type="SAM" id="MobiDB-lite"/>
    </source>
</evidence>
<dbReference type="InterPro" id="IPR012677">
    <property type="entry name" value="Nucleotide-bd_a/b_plait_sf"/>
</dbReference>
<evidence type="ECO:0000313" key="5">
    <source>
        <dbReference type="EMBL" id="JAU09861.1"/>
    </source>
</evidence>
<name>A0A1J3J2N8_NOCCA</name>
<evidence type="ECO:0000256" key="1">
    <source>
        <dbReference type="ARBA" id="ARBA00006700"/>
    </source>
</evidence>
<dbReference type="EMBL" id="GEVI01022459">
    <property type="protein sequence ID" value="JAU09861.1"/>
    <property type="molecule type" value="Transcribed_RNA"/>
</dbReference>
<dbReference type="InterPro" id="IPR013025">
    <property type="entry name" value="Ribosomal_uL23-like"/>
</dbReference>
<keyword evidence="3" id="KW-0687">Ribonucleoprotein</keyword>
<accession>A0A1J3J2N8</accession>
<dbReference type="PANTHER" id="PTHR11620">
    <property type="entry name" value="60S RIBOSOMAL PROTEIN L23A"/>
    <property type="match status" value="1"/>
</dbReference>
<dbReference type="EMBL" id="GEVL01017181">
    <property type="protein sequence ID" value="JAU60160.1"/>
    <property type="molecule type" value="Transcribed_RNA"/>
</dbReference>
<dbReference type="GO" id="GO:0006412">
    <property type="term" value="P:translation"/>
    <property type="evidence" value="ECO:0007669"/>
    <property type="project" value="InterPro"/>
</dbReference>
<comment type="similarity">
    <text evidence="1">Belongs to the universal ribosomal protein uL23 family.</text>
</comment>
<dbReference type="GO" id="GO:0005840">
    <property type="term" value="C:ribosome"/>
    <property type="evidence" value="ECO:0007669"/>
    <property type="project" value="UniProtKB-KW"/>
</dbReference>
<dbReference type="GO" id="GO:0003729">
    <property type="term" value="F:mRNA binding"/>
    <property type="evidence" value="ECO:0007669"/>
    <property type="project" value="UniProtKB-ARBA"/>
</dbReference>
<dbReference type="Pfam" id="PF00276">
    <property type="entry name" value="Ribosomal_L23"/>
    <property type="match status" value="1"/>
</dbReference>
<feature type="compositionally biased region" description="Low complexity" evidence="4">
    <location>
        <begin position="1"/>
        <end position="15"/>
    </location>
</feature>
<sequence length="147" mass="16852">MTTKQQQVKQAAKTAKSTKKGVQRRKYHVRTALRFYKPHTLRQISKPKYLRSTSSLKLPAKFDKYSVLVQPLNTEKANKAMTERNTLTFIAHNRSNKVQIKRAFKDIFGLTPRSVNTLVRPDGKKKAFIRLRPEDEAVSVASKIGII</sequence>
<reference evidence="7" key="1">
    <citation type="submission" date="2016-07" db="EMBL/GenBank/DDBJ databases">
        <title>De novo transcriptome assembly of four accessions of the metal hyperaccumulator plant Noccaea caerulescens.</title>
        <authorList>
            <person name="Blande D."/>
            <person name="Halimaa P."/>
            <person name="Tervahauta A.I."/>
            <person name="Aarts M.G."/>
            <person name="Karenlampi S.O."/>
        </authorList>
    </citation>
    <scope>NUCLEOTIDE SEQUENCE</scope>
</reference>
<gene>
    <name evidence="5" type="ORF">GA_TR18431_c0_g1_i1_g.59030</name>
    <name evidence="6" type="ORF">LE_TR76_c0_g1_i1_g.167</name>
    <name evidence="7" type="ORF">MP_TR19576_c0_g1_i1_g.55921</name>
</gene>
<dbReference type="AlphaFoldDB" id="A0A1J3J2N8"/>
<dbReference type="EMBL" id="GEVM01019958">
    <property type="protein sequence ID" value="JAU85980.1"/>
    <property type="molecule type" value="Transcribed_RNA"/>
</dbReference>
<dbReference type="InterPro" id="IPR012678">
    <property type="entry name" value="Ribosomal_uL23/eL15/eS24_sf"/>
</dbReference>
<dbReference type="GO" id="GO:1990904">
    <property type="term" value="C:ribonucleoprotein complex"/>
    <property type="evidence" value="ECO:0007669"/>
    <property type="project" value="UniProtKB-KW"/>
</dbReference>
<keyword evidence="2 7" id="KW-0689">Ribosomal protein</keyword>
<evidence type="ECO:0000256" key="3">
    <source>
        <dbReference type="ARBA" id="ARBA00023274"/>
    </source>
</evidence>
<dbReference type="HAMAP" id="MF_01369_A">
    <property type="entry name" value="Ribosomal_uL23_A"/>
    <property type="match status" value="1"/>
</dbReference>
<dbReference type="NCBIfam" id="NF011118">
    <property type="entry name" value="PRK14548.1"/>
    <property type="match status" value="1"/>
</dbReference>